<accession>A0AAF3FRY0</accession>
<feature type="domain" description="SHSP" evidence="4">
    <location>
        <begin position="40"/>
        <end position="149"/>
    </location>
</feature>
<dbReference type="GO" id="GO:0005634">
    <property type="term" value="C:nucleus"/>
    <property type="evidence" value="ECO:0007669"/>
    <property type="project" value="TreeGrafter"/>
</dbReference>
<name>A0AAF3FRY0_9BILA</name>
<dbReference type="SUPFAM" id="SSF49764">
    <property type="entry name" value="HSP20-like chaperones"/>
    <property type="match status" value="1"/>
</dbReference>
<dbReference type="Proteomes" id="UP000887575">
    <property type="component" value="Unassembled WGS sequence"/>
</dbReference>
<comment type="similarity">
    <text evidence="1 2">Belongs to the small heat shock protein (HSP20) family.</text>
</comment>
<evidence type="ECO:0000313" key="6">
    <source>
        <dbReference type="WBParaSite" id="MBELARI_LOCUS9393.1"/>
    </source>
</evidence>
<dbReference type="PRINTS" id="PR00299">
    <property type="entry name" value="ACRYSTALLIN"/>
</dbReference>
<dbReference type="GO" id="GO:0036498">
    <property type="term" value="P:IRE1-mediated unfolded protein response"/>
    <property type="evidence" value="ECO:0007669"/>
    <property type="project" value="TreeGrafter"/>
</dbReference>
<reference evidence="6" key="1">
    <citation type="submission" date="2024-02" db="UniProtKB">
        <authorList>
            <consortium name="WormBaseParasite"/>
        </authorList>
    </citation>
    <scope>IDENTIFICATION</scope>
</reference>
<dbReference type="InterPro" id="IPR001436">
    <property type="entry name" value="Alpha-crystallin/sHSP_animal"/>
</dbReference>
<evidence type="ECO:0000256" key="3">
    <source>
        <dbReference type="SAM" id="MobiDB-lite"/>
    </source>
</evidence>
<dbReference type="GO" id="GO:0005737">
    <property type="term" value="C:cytoplasm"/>
    <property type="evidence" value="ECO:0007669"/>
    <property type="project" value="TreeGrafter"/>
</dbReference>
<dbReference type="WBParaSite" id="MBELARI_LOCUS9393.1">
    <property type="protein sequence ID" value="MBELARI_LOCUS9393.1"/>
    <property type="gene ID" value="MBELARI_LOCUS9393"/>
</dbReference>
<dbReference type="Gene3D" id="2.60.40.790">
    <property type="match status" value="1"/>
</dbReference>
<dbReference type="GO" id="GO:0009408">
    <property type="term" value="P:response to heat"/>
    <property type="evidence" value="ECO:0007669"/>
    <property type="project" value="TreeGrafter"/>
</dbReference>
<dbReference type="Pfam" id="PF00011">
    <property type="entry name" value="HSP20"/>
    <property type="match status" value="1"/>
</dbReference>
<keyword evidence="5" id="KW-1185">Reference proteome</keyword>
<dbReference type="InterPro" id="IPR002068">
    <property type="entry name" value="A-crystallin/Hsp20_dom"/>
</dbReference>
<dbReference type="AlphaFoldDB" id="A0AAF3FRY0"/>
<dbReference type="PANTHER" id="PTHR45640">
    <property type="entry name" value="HEAT SHOCK PROTEIN HSP-12.2-RELATED"/>
    <property type="match status" value="1"/>
</dbReference>
<dbReference type="PANTHER" id="PTHR45640:SF32">
    <property type="entry name" value="STRESS-INDUCED PROTEIN 1"/>
    <property type="match status" value="1"/>
</dbReference>
<organism evidence="5 6">
    <name type="scientific">Mesorhabditis belari</name>
    <dbReference type="NCBI Taxonomy" id="2138241"/>
    <lineage>
        <taxon>Eukaryota</taxon>
        <taxon>Metazoa</taxon>
        <taxon>Ecdysozoa</taxon>
        <taxon>Nematoda</taxon>
        <taxon>Chromadorea</taxon>
        <taxon>Rhabditida</taxon>
        <taxon>Rhabditina</taxon>
        <taxon>Rhabditomorpha</taxon>
        <taxon>Rhabditoidea</taxon>
        <taxon>Rhabditidae</taxon>
        <taxon>Mesorhabditinae</taxon>
        <taxon>Mesorhabditis</taxon>
    </lineage>
</organism>
<sequence length="157" mass="17731">MALMPHNLGYGSRWLDRYDPFERLDRMMTTTPYWFSVPHARHLDIGNSIGNISNDANHFAVDIDCAHFRPEEIKVNVDGNKLSIEGHHEERNDQHGTIQRTFKRSYVLPEDCIMDHVASYLSSDGKLTIDAPKKGAVGGSSRAIPIQPRGPYAVKDN</sequence>
<protein>
    <submittedName>
        <fullName evidence="6">SHSP domain-containing protein</fullName>
    </submittedName>
</protein>
<dbReference type="CDD" id="cd06526">
    <property type="entry name" value="metazoan_ACD"/>
    <property type="match status" value="1"/>
</dbReference>
<evidence type="ECO:0000256" key="2">
    <source>
        <dbReference type="RuleBase" id="RU003616"/>
    </source>
</evidence>
<dbReference type="InterPro" id="IPR008978">
    <property type="entry name" value="HSP20-like_chaperone"/>
</dbReference>
<dbReference type="GO" id="GO:0042026">
    <property type="term" value="P:protein refolding"/>
    <property type="evidence" value="ECO:0007669"/>
    <property type="project" value="TreeGrafter"/>
</dbReference>
<dbReference type="GO" id="GO:0051082">
    <property type="term" value="F:unfolded protein binding"/>
    <property type="evidence" value="ECO:0007669"/>
    <property type="project" value="TreeGrafter"/>
</dbReference>
<evidence type="ECO:0000256" key="1">
    <source>
        <dbReference type="PROSITE-ProRule" id="PRU00285"/>
    </source>
</evidence>
<evidence type="ECO:0000259" key="4">
    <source>
        <dbReference type="PROSITE" id="PS01031"/>
    </source>
</evidence>
<dbReference type="PROSITE" id="PS01031">
    <property type="entry name" value="SHSP"/>
    <property type="match status" value="1"/>
</dbReference>
<evidence type="ECO:0000313" key="5">
    <source>
        <dbReference type="Proteomes" id="UP000887575"/>
    </source>
</evidence>
<proteinExistence type="inferred from homology"/>
<feature type="region of interest" description="Disordered" evidence="3">
    <location>
        <begin position="134"/>
        <end position="157"/>
    </location>
</feature>